<dbReference type="PANTHER" id="PTHR11573">
    <property type="entry name" value="RIBONUCLEOSIDE-DIPHOSPHATE REDUCTASE LARGE CHAIN"/>
    <property type="match status" value="1"/>
</dbReference>
<feature type="domain" description="Ribonucleotide reductase large subunit" evidence="7">
    <location>
        <begin position="619"/>
        <end position="641"/>
    </location>
</feature>
<dbReference type="InterPro" id="IPR008926">
    <property type="entry name" value="RNR_R1-su_N"/>
</dbReference>
<dbReference type="PROSITE" id="PS00089">
    <property type="entry name" value="RIBORED_LARGE"/>
    <property type="match status" value="1"/>
</dbReference>
<dbReference type="Pfam" id="PF00317">
    <property type="entry name" value="Ribonuc_red_lgN"/>
    <property type="match status" value="1"/>
</dbReference>
<dbReference type="InterPro" id="IPR000788">
    <property type="entry name" value="RNR_lg_C"/>
</dbReference>
<dbReference type="Pfam" id="PF02867">
    <property type="entry name" value="Ribonuc_red_lgC"/>
    <property type="match status" value="1"/>
</dbReference>
<evidence type="ECO:0000256" key="2">
    <source>
        <dbReference type="ARBA" id="ARBA00012274"/>
    </source>
</evidence>
<protein>
    <recommendedName>
        <fullName evidence="2 6">Ribonucleoside-diphosphate reductase</fullName>
        <ecNumber evidence="2 6">1.17.4.1</ecNumber>
    </recommendedName>
</protein>
<dbReference type="SUPFAM" id="SSF51998">
    <property type="entry name" value="PFL-like glycyl radical enzymes"/>
    <property type="match status" value="1"/>
</dbReference>
<dbReference type="NCBIfam" id="TIGR02506">
    <property type="entry name" value="NrdE_NrdA"/>
    <property type="match status" value="1"/>
</dbReference>
<proteinExistence type="inferred from homology"/>
<organism evidence="8 9">
    <name type="scientific">Priestia iocasae</name>
    <dbReference type="NCBI Taxonomy" id="2291674"/>
    <lineage>
        <taxon>Bacteria</taxon>
        <taxon>Bacillati</taxon>
        <taxon>Bacillota</taxon>
        <taxon>Bacilli</taxon>
        <taxon>Bacillales</taxon>
        <taxon>Bacillaceae</taxon>
        <taxon>Priestia</taxon>
    </lineage>
</organism>
<comment type="similarity">
    <text evidence="1 6">Belongs to the ribonucleoside diphosphate reductase large chain family.</text>
</comment>
<evidence type="ECO:0000256" key="1">
    <source>
        <dbReference type="ARBA" id="ARBA00010406"/>
    </source>
</evidence>
<sequence length="762" mass="86868">MVNVIQPTTLQRVETYIEKVKQVFPQLDFTQYEEKVVQTISAKENMSEEKITNALILAALDYISMEEPAWTFVAANVYLDELYRQASMNRGYNVTQKYGSFYELIQYLTSIGIYSEELTKAYSKEEIDELQNVIDSSCDQLFTYIGLLTLADRYLAKSHDKKVYELPQERFLVIAMTLMMKEDKTKRINLIKEAYWAMSNLYMTVATPTLANAGKSYGQLSSCFIDTVEDSLEGIYHSNTDSAKLSKFGGGIGVYVGKIRSLGSDIRGFKGNSSGIVPWIKQINNTAVSVDQLGQRQGAIAVYYNVFGKDIMSFLDLRLNNGDERLRAHDIFTGVCIPDNFMRAVENREPYYLFDPHPIKKNLGFELDDFFDAKELQEGEAPNAVDHAFTYHYNKCVEAAKDGLLEDGYDVVPAIDIMKRIMISQLETGTPYMFYRDTVNRGNANSHKGMIYCSNLCTEIAQNMSATTVTEEYVTEDGKVVTVRESGDYVVCNLSSINLARTVSGNVLPRLISIQVRMLDNVIELNTIPVLQAQVTNQKYRGIGLGTFGFHHLLALKGITWESEEAVQYVDDLYEEIAYHTIQASMELAKEKGAYPVFKGSAWETGHYFTNRGYDSEEWDELRHQVKTNGIRNGYLMAVAPNSSTSIIAGSTASIDPIFRKFYSEEKKNYKIPVTAPDLNEKTNWYYKSVYFIDQKWSIKQNSKRQRHIDQSVSFNLYIRNDIRAKDLLDLHVMAWKEKLKTTYYVRSTSNDVLEECESCHS</sequence>
<dbReference type="PANTHER" id="PTHR11573:SF6">
    <property type="entry name" value="RIBONUCLEOSIDE-DIPHOSPHATE REDUCTASE LARGE SUBUNIT"/>
    <property type="match status" value="1"/>
</dbReference>
<dbReference type="EMBL" id="JAFBFC010000009">
    <property type="protein sequence ID" value="MBM7704815.1"/>
    <property type="molecule type" value="Genomic_DNA"/>
</dbReference>
<dbReference type="InterPro" id="IPR013346">
    <property type="entry name" value="NrdE_NrdA_C"/>
</dbReference>
<comment type="catalytic activity">
    <reaction evidence="5 6">
        <text>a 2'-deoxyribonucleoside 5'-diphosphate + [thioredoxin]-disulfide + H2O = a ribonucleoside 5'-diphosphate + [thioredoxin]-dithiol</text>
        <dbReference type="Rhea" id="RHEA:23252"/>
        <dbReference type="Rhea" id="RHEA-COMP:10698"/>
        <dbReference type="Rhea" id="RHEA-COMP:10700"/>
        <dbReference type="ChEBI" id="CHEBI:15377"/>
        <dbReference type="ChEBI" id="CHEBI:29950"/>
        <dbReference type="ChEBI" id="CHEBI:50058"/>
        <dbReference type="ChEBI" id="CHEBI:57930"/>
        <dbReference type="ChEBI" id="CHEBI:73316"/>
        <dbReference type="EC" id="1.17.4.1"/>
    </reaction>
</comment>
<keyword evidence="3 6" id="KW-0560">Oxidoreductase</keyword>
<keyword evidence="4 6" id="KW-0215">Deoxyribonucleotide synthesis</keyword>
<evidence type="ECO:0000256" key="4">
    <source>
        <dbReference type="ARBA" id="ARBA00023116"/>
    </source>
</evidence>
<dbReference type="SUPFAM" id="SSF48168">
    <property type="entry name" value="R1 subunit of ribonucleotide reductase, N-terminal domain"/>
    <property type="match status" value="1"/>
</dbReference>
<evidence type="ECO:0000256" key="6">
    <source>
        <dbReference type="RuleBase" id="RU003410"/>
    </source>
</evidence>
<evidence type="ECO:0000256" key="5">
    <source>
        <dbReference type="ARBA" id="ARBA00047754"/>
    </source>
</evidence>
<dbReference type="CDD" id="cd01679">
    <property type="entry name" value="RNR_I"/>
    <property type="match status" value="1"/>
</dbReference>
<comment type="caution">
    <text evidence="8">The sequence shown here is derived from an EMBL/GenBank/DDBJ whole genome shotgun (WGS) entry which is preliminary data.</text>
</comment>
<evidence type="ECO:0000256" key="3">
    <source>
        <dbReference type="ARBA" id="ARBA00023002"/>
    </source>
</evidence>
<dbReference type="NCBIfam" id="NF006665">
    <property type="entry name" value="PRK09209.1"/>
    <property type="match status" value="1"/>
</dbReference>
<evidence type="ECO:0000313" key="9">
    <source>
        <dbReference type="Proteomes" id="UP000809829"/>
    </source>
</evidence>
<dbReference type="Proteomes" id="UP000809829">
    <property type="component" value="Unassembled WGS sequence"/>
</dbReference>
<comment type="function">
    <text evidence="6">Provides the precursors necessary for DNA synthesis. Catalyzes the biosynthesis of deoxyribonucleotides from the corresponding ribonucleotides.</text>
</comment>
<reference evidence="8 9" key="1">
    <citation type="submission" date="2021-01" db="EMBL/GenBank/DDBJ databases">
        <title>Genomic Encyclopedia of Type Strains, Phase IV (KMG-IV): sequencing the most valuable type-strain genomes for metagenomic binning, comparative biology and taxonomic classification.</title>
        <authorList>
            <person name="Goeker M."/>
        </authorList>
    </citation>
    <scope>NUCLEOTIDE SEQUENCE [LARGE SCALE GENOMIC DNA]</scope>
    <source>
        <strain evidence="8 9">DSM 104297</strain>
    </source>
</reference>
<dbReference type="EC" id="1.17.4.1" evidence="2 6"/>
<name>A0ABS2QZA7_9BACI</name>
<evidence type="ECO:0000313" key="8">
    <source>
        <dbReference type="EMBL" id="MBM7704815.1"/>
    </source>
</evidence>
<dbReference type="RefSeq" id="WP_205188812.1">
    <property type="nucleotide sequence ID" value="NZ_JAFBFC010000009.1"/>
</dbReference>
<dbReference type="InterPro" id="IPR013509">
    <property type="entry name" value="RNR_lsu_N"/>
</dbReference>
<keyword evidence="9" id="KW-1185">Reference proteome</keyword>
<dbReference type="Gene3D" id="3.20.70.20">
    <property type="match status" value="1"/>
</dbReference>
<gene>
    <name evidence="8" type="ORF">JOC83_003674</name>
</gene>
<dbReference type="InterPro" id="IPR039718">
    <property type="entry name" value="Rrm1"/>
</dbReference>
<dbReference type="GO" id="GO:0004748">
    <property type="term" value="F:ribonucleoside-diphosphate reductase activity, thioredoxin disulfide as acceptor"/>
    <property type="evidence" value="ECO:0007669"/>
    <property type="project" value="UniProtKB-EC"/>
</dbReference>
<evidence type="ECO:0000259" key="7">
    <source>
        <dbReference type="PROSITE" id="PS00089"/>
    </source>
</evidence>
<accession>A0ABS2QZA7</accession>
<dbReference type="PRINTS" id="PR01183">
    <property type="entry name" value="RIBORDTASEM1"/>
</dbReference>